<evidence type="ECO:0000313" key="9">
    <source>
        <dbReference type="Proteomes" id="UP000036202"/>
    </source>
</evidence>
<keyword evidence="7" id="KW-0418">Kinase</keyword>
<dbReference type="GO" id="GO:0009401">
    <property type="term" value="P:phosphoenolpyruvate-dependent sugar phosphotransferase system"/>
    <property type="evidence" value="ECO:0007669"/>
    <property type="project" value="UniProtKB-KW"/>
</dbReference>
<dbReference type="PROSITE" id="PS51096">
    <property type="entry name" value="PTS_EIIA_TYPE_4"/>
    <property type="match status" value="1"/>
</dbReference>
<evidence type="ECO:0000256" key="2">
    <source>
        <dbReference type="ARBA" id="ARBA00022448"/>
    </source>
</evidence>
<dbReference type="SUPFAM" id="SSF53062">
    <property type="entry name" value="PTS system fructose IIA component-like"/>
    <property type="match status" value="1"/>
</dbReference>
<keyword evidence="5" id="KW-0808">Transferase</keyword>
<keyword evidence="6" id="KW-0598">Phosphotransferase system</keyword>
<dbReference type="GeneID" id="93700535"/>
<sequence length="139" mass="16010">MRYFLFASHGRFAEGILHSVEMITGKHDNIWTLCAYIDEHSDIKSQIQEFLSKVADNDELVVITDIFGGSVNNEFMSQLDDKRIHLVTGLNIPLVIELITMNNIEVNTEKLIKTALYNSKRTIKYCNLELEISQLDEEF</sequence>
<organism evidence="8 9">
    <name type="scientific">Priestia filamentosa</name>
    <dbReference type="NCBI Taxonomy" id="1402861"/>
    <lineage>
        <taxon>Bacteria</taxon>
        <taxon>Bacillati</taxon>
        <taxon>Bacillota</taxon>
        <taxon>Bacilli</taxon>
        <taxon>Bacillales</taxon>
        <taxon>Bacillaceae</taxon>
        <taxon>Priestia</taxon>
    </lineage>
</organism>
<protein>
    <submittedName>
        <fullName evidence="8">Uncharacterized protein</fullName>
    </submittedName>
</protein>
<keyword evidence="2" id="KW-0813">Transport</keyword>
<evidence type="ECO:0000256" key="5">
    <source>
        <dbReference type="ARBA" id="ARBA00022679"/>
    </source>
</evidence>
<dbReference type="GO" id="GO:0016020">
    <property type="term" value="C:membrane"/>
    <property type="evidence" value="ECO:0007669"/>
    <property type="project" value="InterPro"/>
</dbReference>
<evidence type="ECO:0000256" key="1">
    <source>
        <dbReference type="ARBA" id="ARBA00004496"/>
    </source>
</evidence>
<reference evidence="8 9" key="1">
    <citation type="journal article" date="2015" name="PLoS ONE">
        <title>Genome Sequence of Bacillus endophyticus and Analysis of Its Companion Mechanism in the Ketogulonigenium vulgare-Bacillus Strain Consortium.</title>
        <authorList>
            <person name="Jia N."/>
            <person name="Du J."/>
            <person name="Ding M.Z."/>
            <person name="Gao F."/>
            <person name="Yuan Y.J."/>
        </authorList>
    </citation>
    <scope>NUCLEOTIDE SEQUENCE [LARGE SCALE GENOMIC DNA]</scope>
    <source>
        <strain evidence="8 9">Hbe603</strain>
    </source>
</reference>
<keyword evidence="9" id="KW-1185">Reference proteome</keyword>
<reference evidence="9" key="2">
    <citation type="submission" date="2015-06" db="EMBL/GenBank/DDBJ databases">
        <title>Genome Sequence of Bacillus endophyticus and Analysis of its Companion Mechanism in the Ketogulonigenium vulgare-Bacillus strain Consortium.</title>
        <authorList>
            <person name="Jia N."/>
            <person name="Du J."/>
            <person name="Ding M.-Z."/>
            <person name="Gao F."/>
            <person name="Yuan Y.-J."/>
        </authorList>
    </citation>
    <scope>NUCLEOTIDE SEQUENCE [LARGE SCALE GENOMIC DNA]</scope>
    <source>
        <strain evidence="9">Hbe603</strain>
    </source>
</reference>
<comment type="subcellular location">
    <subcellularLocation>
        <location evidence="1">Cytoplasm</location>
    </subcellularLocation>
</comment>
<dbReference type="GO" id="GO:0005737">
    <property type="term" value="C:cytoplasm"/>
    <property type="evidence" value="ECO:0007669"/>
    <property type="project" value="UniProtKB-SubCell"/>
</dbReference>
<dbReference type="OrthoDB" id="9799827at2"/>
<dbReference type="PANTHER" id="PTHR33799:SF1">
    <property type="entry name" value="PTS SYSTEM MANNOSE-SPECIFIC EIIAB COMPONENT-RELATED"/>
    <property type="match status" value="1"/>
</dbReference>
<gene>
    <name evidence="8" type="ORF">BEH_16735</name>
</gene>
<evidence type="ECO:0000256" key="4">
    <source>
        <dbReference type="ARBA" id="ARBA00022597"/>
    </source>
</evidence>
<evidence type="ECO:0000256" key="6">
    <source>
        <dbReference type="ARBA" id="ARBA00022683"/>
    </source>
</evidence>
<keyword evidence="3" id="KW-0963">Cytoplasm</keyword>
<dbReference type="Gene3D" id="3.40.50.510">
    <property type="entry name" value="Phosphotransferase system, mannose-type IIA component"/>
    <property type="match status" value="1"/>
</dbReference>
<dbReference type="InterPro" id="IPR036662">
    <property type="entry name" value="PTS_EIIA_man-typ_sf"/>
</dbReference>
<dbReference type="InterPro" id="IPR033887">
    <property type="entry name" value="PTS_IIA_man"/>
</dbReference>
<dbReference type="Pfam" id="PF03610">
    <property type="entry name" value="EIIA-man"/>
    <property type="match status" value="1"/>
</dbReference>
<dbReference type="RefSeq" id="WP_046217701.1">
    <property type="nucleotide sequence ID" value="NZ_CP011974.1"/>
</dbReference>
<accession>A0A0H4KYZ9</accession>
<accession>A0A1X7DCH0</accession>
<dbReference type="Proteomes" id="UP000036202">
    <property type="component" value="Chromosome"/>
</dbReference>
<dbReference type="PATRIC" id="fig|135735.6.peg.3559"/>
<proteinExistence type="predicted"/>
<dbReference type="KEGG" id="beo:BEH_16735"/>
<dbReference type="CDD" id="cd00006">
    <property type="entry name" value="PTS_IIA_man"/>
    <property type="match status" value="1"/>
</dbReference>
<dbReference type="InterPro" id="IPR051471">
    <property type="entry name" value="Bacterial_PTS_sugar_comp"/>
</dbReference>
<dbReference type="EMBL" id="CP011974">
    <property type="protein sequence ID" value="AKO93573.1"/>
    <property type="molecule type" value="Genomic_DNA"/>
</dbReference>
<dbReference type="GO" id="GO:0016301">
    <property type="term" value="F:kinase activity"/>
    <property type="evidence" value="ECO:0007669"/>
    <property type="project" value="UniProtKB-KW"/>
</dbReference>
<evidence type="ECO:0000256" key="7">
    <source>
        <dbReference type="ARBA" id="ARBA00022777"/>
    </source>
</evidence>
<evidence type="ECO:0000256" key="3">
    <source>
        <dbReference type="ARBA" id="ARBA00022490"/>
    </source>
</evidence>
<dbReference type="PANTHER" id="PTHR33799">
    <property type="entry name" value="PTS PERMEASE-RELATED-RELATED"/>
    <property type="match status" value="1"/>
</dbReference>
<name>A0A1X7DCH0_9BACI</name>
<dbReference type="AlphaFoldDB" id="A0A1X7DCH0"/>
<dbReference type="InterPro" id="IPR004701">
    <property type="entry name" value="PTS_EIIA_man-typ"/>
</dbReference>
<evidence type="ECO:0000313" key="8">
    <source>
        <dbReference type="EMBL" id="AKO93573.1"/>
    </source>
</evidence>
<keyword evidence="4" id="KW-0762">Sugar transport</keyword>